<protein>
    <submittedName>
        <fullName evidence="2">Uncharacterized protein</fullName>
    </submittedName>
</protein>
<evidence type="ECO:0000313" key="3">
    <source>
        <dbReference type="Proteomes" id="UP001281761"/>
    </source>
</evidence>
<feature type="compositionally biased region" description="Polar residues" evidence="1">
    <location>
        <begin position="294"/>
        <end position="317"/>
    </location>
</feature>
<dbReference type="EMBL" id="JARBJD010000109">
    <property type="protein sequence ID" value="KAK2952028.1"/>
    <property type="molecule type" value="Genomic_DNA"/>
</dbReference>
<gene>
    <name evidence="2" type="ORF">BLNAU_13010</name>
</gene>
<proteinExistence type="predicted"/>
<sequence>MGTTVSQRLGQLENDPKVLDNDAHILLIRKLQIIADSCVGVLHRKDFINFDQDLNTADLSDLSQFLYLAFRTLPKTANEIDDLQPYLFRSATLSIFCHIIVNAMTYIKRGALNDDPKNPFLHIITGTPGMGKTASRYPFITLLMSFGVNGSTIAAGSTLRQIATPTDVKMNLLKQKKVENKPFYVHNQIELAPDSEIAQGSVLFPPQPNPFDEFCSLPKQLDDVDDNIRIEAGSIIKAGSSLSHKSCLAYGYSIQNKLADTDWHVIDDLTINDETGIPFDNHCVLFTSPDGSRWNTTNPDSKTNNTSSLNMSFQSAPSKKKQHSSTQWAASQRPLIQRRTSMKMHFECFRSFRAWSSSQFWLIKRTRDSP</sequence>
<evidence type="ECO:0000256" key="1">
    <source>
        <dbReference type="SAM" id="MobiDB-lite"/>
    </source>
</evidence>
<reference evidence="2 3" key="1">
    <citation type="journal article" date="2022" name="bioRxiv">
        <title>Genomics of Preaxostyla Flagellates Illuminates Evolutionary Transitions and the Path Towards Mitochondrial Loss.</title>
        <authorList>
            <person name="Novak L.V.F."/>
            <person name="Treitli S.C."/>
            <person name="Pyrih J."/>
            <person name="Halakuc P."/>
            <person name="Pipaliya S.V."/>
            <person name="Vacek V."/>
            <person name="Brzon O."/>
            <person name="Soukal P."/>
            <person name="Eme L."/>
            <person name="Dacks J.B."/>
            <person name="Karnkowska A."/>
            <person name="Elias M."/>
            <person name="Hampl V."/>
        </authorList>
    </citation>
    <scope>NUCLEOTIDE SEQUENCE [LARGE SCALE GENOMIC DNA]</scope>
    <source>
        <strain evidence="2">NAU3</strain>
        <tissue evidence="2">Gut</tissue>
    </source>
</reference>
<comment type="caution">
    <text evidence="2">The sequence shown here is derived from an EMBL/GenBank/DDBJ whole genome shotgun (WGS) entry which is preliminary data.</text>
</comment>
<accession>A0ABQ9XHW2</accession>
<feature type="region of interest" description="Disordered" evidence="1">
    <location>
        <begin position="294"/>
        <end position="334"/>
    </location>
</feature>
<dbReference type="Proteomes" id="UP001281761">
    <property type="component" value="Unassembled WGS sequence"/>
</dbReference>
<name>A0ABQ9XHW2_9EUKA</name>
<keyword evidence="3" id="KW-1185">Reference proteome</keyword>
<evidence type="ECO:0000313" key="2">
    <source>
        <dbReference type="EMBL" id="KAK2952028.1"/>
    </source>
</evidence>
<organism evidence="2 3">
    <name type="scientific">Blattamonas nauphoetae</name>
    <dbReference type="NCBI Taxonomy" id="2049346"/>
    <lineage>
        <taxon>Eukaryota</taxon>
        <taxon>Metamonada</taxon>
        <taxon>Preaxostyla</taxon>
        <taxon>Oxymonadida</taxon>
        <taxon>Blattamonas</taxon>
    </lineage>
</organism>